<accession>S5YQB5</accession>
<dbReference type="KEGG" id="pami:JCM7686_0357"/>
<evidence type="ECO:0000313" key="4">
    <source>
        <dbReference type="Proteomes" id="UP000015480"/>
    </source>
</evidence>
<keyword evidence="2" id="KW-0472">Membrane</keyword>
<keyword evidence="2" id="KW-1133">Transmembrane helix</keyword>
<gene>
    <name evidence="3" type="ORF">JCM7686_0357</name>
</gene>
<evidence type="ECO:0000256" key="1">
    <source>
        <dbReference type="SAM" id="MobiDB-lite"/>
    </source>
</evidence>
<feature type="transmembrane region" description="Helical" evidence="2">
    <location>
        <begin position="84"/>
        <end position="107"/>
    </location>
</feature>
<feature type="compositionally biased region" description="Basic and acidic residues" evidence="1">
    <location>
        <begin position="216"/>
        <end position="226"/>
    </location>
</feature>
<keyword evidence="2" id="KW-0812">Transmembrane</keyword>
<keyword evidence="4" id="KW-1185">Reference proteome</keyword>
<proteinExistence type="predicted"/>
<dbReference type="RefSeq" id="WP_020949106.1">
    <property type="nucleotide sequence ID" value="NC_022041.1"/>
</dbReference>
<feature type="transmembrane region" description="Helical" evidence="2">
    <location>
        <begin position="58"/>
        <end position="78"/>
    </location>
</feature>
<dbReference type="Proteomes" id="UP000015480">
    <property type="component" value="Chromosome"/>
</dbReference>
<feature type="region of interest" description="Disordered" evidence="1">
    <location>
        <begin position="203"/>
        <end position="226"/>
    </location>
</feature>
<organism evidence="3 4">
    <name type="scientific">Paracoccus aminophilus JCM 7686</name>
    <dbReference type="NCBI Taxonomy" id="1367847"/>
    <lineage>
        <taxon>Bacteria</taxon>
        <taxon>Pseudomonadati</taxon>
        <taxon>Pseudomonadota</taxon>
        <taxon>Alphaproteobacteria</taxon>
        <taxon>Rhodobacterales</taxon>
        <taxon>Paracoccaceae</taxon>
        <taxon>Paracoccus</taxon>
    </lineage>
</organism>
<protein>
    <submittedName>
        <fullName evidence="3">Uncharacterized protein</fullName>
    </submittedName>
</protein>
<dbReference type="STRING" id="1367847.JCM7686_0357"/>
<dbReference type="HOGENOM" id="CLU_1223775_0_0_5"/>
<sequence length="226" mass="24577">MSQTRSSSGPSAGPVMGVSAPGLGPTPEDWALMLEPGETMLWWGRPLSEGRADSGTRILTLIGGLFFLIGALFTPIGILADAELMFRLIFSGLGLIFAITGAGLLIVPRLQRRRRAALTQYALSDRRALVFDGETFQNWPIQPGMRLDYQPGQPGSLIFGEERQALMVNDRPTYRPCGFLNIADAAQVLGQIRALQANQLQANQLQRTGAAPENPPKTDQDETHYG</sequence>
<reference evidence="3 4" key="1">
    <citation type="journal article" date="2014" name="BMC Genomics">
        <title>Architecture and functions of a multipartite genome of the methylotrophic bacterium Paracoccus aminophilus JCM 7686, containing primary and secondary chromids.</title>
        <authorList>
            <person name="Dziewit L."/>
            <person name="Czarnecki J."/>
            <person name="Wibberg D."/>
            <person name="Radlinska M."/>
            <person name="Mrozek P."/>
            <person name="Szymczak M."/>
            <person name="Schluter A."/>
            <person name="Puhler A."/>
            <person name="Bartosik D."/>
        </authorList>
    </citation>
    <scope>NUCLEOTIDE SEQUENCE [LARGE SCALE GENOMIC DNA]</scope>
    <source>
        <strain evidence="3">JCM 7686</strain>
    </source>
</reference>
<dbReference type="AlphaFoldDB" id="S5YQB5"/>
<evidence type="ECO:0000256" key="2">
    <source>
        <dbReference type="SAM" id="Phobius"/>
    </source>
</evidence>
<evidence type="ECO:0000313" key="3">
    <source>
        <dbReference type="EMBL" id="AGT07466.1"/>
    </source>
</evidence>
<dbReference type="EMBL" id="CP006650">
    <property type="protein sequence ID" value="AGT07466.1"/>
    <property type="molecule type" value="Genomic_DNA"/>
</dbReference>
<dbReference type="PATRIC" id="fig|1367847.3.peg.294"/>
<name>S5YQB5_PARAH</name>